<evidence type="ECO:0000256" key="3">
    <source>
        <dbReference type="ARBA" id="ARBA00022603"/>
    </source>
</evidence>
<dbReference type="HAMAP" id="MF_00074">
    <property type="entry name" value="16SrRNA_methyltr_G"/>
    <property type="match status" value="1"/>
</dbReference>
<comment type="subcellular location">
    <subcellularLocation>
        <location evidence="6">Cytoplasm</location>
    </subcellularLocation>
</comment>
<dbReference type="eggNOG" id="COG0357">
    <property type="taxonomic scope" value="Bacteria"/>
</dbReference>
<keyword evidence="3 6" id="KW-0489">Methyltransferase</keyword>
<feature type="binding site" evidence="6">
    <location>
        <position position="87"/>
    </location>
    <ligand>
        <name>S-adenosyl-L-methionine</name>
        <dbReference type="ChEBI" id="CHEBI:59789"/>
    </ligand>
</feature>
<dbReference type="STRING" id="395963.Bind_1286"/>
<keyword evidence="2 6" id="KW-0698">rRNA processing</keyword>
<keyword evidence="5 6" id="KW-0949">S-adenosyl-L-methionine</keyword>
<dbReference type="PANTHER" id="PTHR31760">
    <property type="entry name" value="S-ADENOSYL-L-METHIONINE-DEPENDENT METHYLTRANSFERASES SUPERFAMILY PROTEIN"/>
    <property type="match status" value="1"/>
</dbReference>
<gene>
    <name evidence="6" type="primary">rsmG</name>
    <name evidence="8" type="ordered locus">Bind_1286</name>
</gene>
<dbReference type="PIRSF" id="PIRSF003078">
    <property type="entry name" value="GidB"/>
    <property type="match status" value="1"/>
</dbReference>
<evidence type="ECO:0000256" key="5">
    <source>
        <dbReference type="ARBA" id="ARBA00022691"/>
    </source>
</evidence>
<reference evidence="9" key="1">
    <citation type="submission" date="2008-03" db="EMBL/GenBank/DDBJ databases">
        <title>Complete sequence of chromosome of Beijerinckia indica subsp. indica ATCC 9039.</title>
        <authorList>
            <consortium name="US DOE Joint Genome Institute"/>
            <person name="Copeland A."/>
            <person name="Lucas S."/>
            <person name="Lapidus A."/>
            <person name="Glavina del Rio T."/>
            <person name="Dalin E."/>
            <person name="Tice H."/>
            <person name="Bruce D."/>
            <person name="Goodwin L."/>
            <person name="Pitluck S."/>
            <person name="LaButti K."/>
            <person name="Schmutz J."/>
            <person name="Larimer F."/>
            <person name="Land M."/>
            <person name="Hauser L."/>
            <person name="Kyrpides N."/>
            <person name="Mikhailova N."/>
            <person name="Dunfield P.F."/>
            <person name="Dedysh S.N."/>
            <person name="Liesack W."/>
            <person name="Saw J.H."/>
            <person name="Alam M."/>
            <person name="Chen Y."/>
            <person name="Murrell J.C."/>
            <person name="Richardson P."/>
        </authorList>
    </citation>
    <scope>NUCLEOTIDE SEQUENCE [LARGE SCALE GENOMIC DNA]</scope>
    <source>
        <strain evidence="9">ATCC 9039 / DSM 1715 / NCIMB 8712</strain>
    </source>
</reference>
<accession>B2IJQ5</accession>
<proteinExistence type="inferred from homology"/>
<dbReference type="Proteomes" id="UP000001695">
    <property type="component" value="Chromosome"/>
</dbReference>
<sequence>MKGVKKQVQGLPDRGPERQAEEAAIASSMAPELRERLGLYATLLGKWQKTINLVAPSTLDHVWSRHFADSLQVQEALPQAHHWVDLGSGGGFPGLVTAIVLADVPEACVHLIESDQRKCAFLREVARETGAKAIVHCGRIEAVASIIEDGIEAVSARALAPLVNLLAYAEPWLVQGAVGVFLKGADSEKELAEAKAGNLYRFETRPSRTQAAAQLILARKL</sequence>
<dbReference type="NCBIfam" id="TIGR00138">
    <property type="entry name" value="rsmG_gidB"/>
    <property type="match status" value="1"/>
</dbReference>
<dbReference type="Gene3D" id="3.40.50.150">
    <property type="entry name" value="Vaccinia Virus protein VP39"/>
    <property type="match status" value="1"/>
</dbReference>
<feature type="binding site" evidence="6">
    <location>
        <position position="92"/>
    </location>
    <ligand>
        <name>S-adenosyl-L-methionine</name>
        <dbReference type="ChEBI" id="CHEBI:59789"/>
    </ligand>
</feature>
<organism evidence="8 9">
    <name type="scientific">Beijerinckia indica subsp. indica (strain ATCC 9039 / DSM 1715 / NCIMB 8712)</name>
    <dbReference type="NCBI Taxonomy" id="395963"/>
    <lineage>
        <taxon>Bacteria</taxon>
        <taxon>Pseudomonadati</taxon>
        <taxon>Pseudomonadota</taxon>
        <taxon>Alphaproteobacteria</taxon>
        <taxon>Hyphomicrobiales</taxon>
        <taxon>Beijerinckiaceae</taxon>
        <taxon>Beijerinckia</taxon>
    </lineage>
</organism>
<feature type="binding site" evidence="6">
    <location>
        <begin position="140"/>
        <end position="141"/>
    </location>
    <ligand>
        <name>S-adenosyl-L-methionine</name>
        <dbReference type="ChEBI" id="CHEBI:59789"/>
    </ligand>
</feature>
<dbReference type="RefSeq" id="WP_012384284.1">
    <property type="nucleotide sequence ID" value="NC_010581.1"/>
</dbReference>
<comment type="caution">
    <text evidence="6">Lacks conserved residue(s) required for the propagation of feature annotation.</text>
</comment>
<dbReference type="SUPFAM" id="SSF53335">
    <property type="entry name" value="S-adenosyl-L-methionine-dependent methyltransferases"/>
    <property type="match status" value="1"/>
</dbReference>
<evidence type="ECO:0000256" key="4">
    <source>
        <dbReference type="ARBA" id="ARBA00022679"/>
    </source>
</evidence>
<feature type="region of interest" description="Disordered" evidence="7">
    <location>
        <begin position="1"/>
        <end position="26"/>
    </location>
</feature>
<keyword evidence="9" id="KW-1185">Reference proteome</keyword>
<name>B2IJQ5_BEII9</name>
<dbReference type="PANTHER" id="PTHR31760:SF0">
    <property type="entry name" value="S-ADENOSYL-L-METHIONINE-DEPENDENT METHYLTRANSFERASES SUPERFAMILY PROTEIN"/>
    <property type="match status" value="1"/>
</dbReference>
<evidence type="ECO:0000256" key="7">
    <source>
        <dbReference type="SAM" id="MobiDB-lite"/>
    </source>
</evidence>
<evidence type="ECO:0000256" key="1">
    <source>
        <dbReference type="ARBA" id="ARBA00022490"/>
    </source>
</evidence>
<dbReference type="EC" id="2.1.1.170" evidence="6"/>
<evidence type="ECO:0000256" key="6">
    <source>
        <dbReference type="HAMAP-Rule" id="MF_00074"/>
    </source>
</evidence>
<dbReference type="HOGENOM" id="CLU_065341_1_1_5"/>
<reference evidence="8 9" key="2">
    <citation type="journal article" date="2010" name="J. Bacteriol.">
        <title>Complete genome sequence of Beijerinckia indica subsp. indica.</title>
        <authorList>
            <person name="Tamas I."/>
            <person name="Dedysh S.N."/>
            <person name="Liesack W."/>
            <person name="Stott M.B."/>
            <person name="Alam M."/>
            <person name="Murrell J.C."/>
            <person name="Dunfield P.F."/>
        </authorList>
    </citation>
    <scope>NUCLEOTIDE SEQUENCE [LARGE SCALE GENOMIC DNA]</scope>
    <source>
        <strain evidence="9">ATCC 9039 / DSM 1715 / NCIMB 8712</strain>
    </source>
</reference>
<dbReference type="KEGG" id="bid:Bind_1286"/>
<evidence type="ECO:0000256" key="2">
    <source>
        <dbReference type="ARBA" id="ARBA00022552"/>
    </source>
</evidence>
<dbReference type="GO" id="GO:0070043">
    <property type="term" value="F:rRNA (guanine-N7-)-methyltransferase activity"/>
    <property type="evidence" value="ECO:0007669"/>
    <property type="project" value="UniProtKB-UniRule"/>
</dbReference>
<dbReference type="EMBL" id="CP001016">
    <property type="protein sequence ID" value="ACB94927.1"/>
    <property type="molecule type" value="Genomic_DNA"/>
</dbReference>
<keyword evidence="1 6" id="KW-0963">Cytoplasm</keyword>
<feature type="binding site" evidence="6">
    <location>
        <position position="157"/>
    </location>
    <ligand>
        <name>S-adenosyl-L-methionine</name>
        <dbReference type="ChEBI" id="CHEBI:59789"/>
    </ligand>
</feature>
<dbReference type="AlphaFoldDB" id="B2IJQ5"/>
<comment type="catalytic activity">
    <reaction evidence="6">
        <text>guanosine(527) in 16S rRNA + S-adenosyl-L-methionine = N(7)-methylguanosine(527) in 16S rRNA + S-adenosyl-L-homocysteine</text>
        <dbReference type="Rhea" id="RHEA:42732"/>
        <dbReference type="Rhea" id="RHEA-COMP:10209"/>
        <dbReference type="Rhea" id="RHEA-COMP:10210"/>
        <dbReference type="ChEBI" id="CHEBI:57856"/>
        <dbReference type="ChEBI" id="CHEBI:59789"/>
        <dbReference type="ChEBI" id="CHEBI:74269"/>
        <dbReference type="ChEBI" id="CHEBI:74480"/>
        <dbReference type="EC" id="2.1.1.170"/>
    </reaction>
</comment>
<dbReference type="GO" id="GO:0005829">
    <property type="term" value="C:cytosol"/>
    <property type="evidence" value="ECO:0007669"/>
    <property type="project" value="TreeGrafter"/>
</dbReference>
<dbReference type="InterPro" id="IPR029063">
    <property type="entry name" value="SAM-dependent_MTases_sf"/>
</dbReference>
<evidence type="ECO:0000313" key="9">
    <source>
        <dbReference type="Proteomes" id="UP000001695"/>
    </source>
</evidence>
<dbReference type="InterPro" id="IPR003682">
    <property type="entry name" value="rRNA_ssu_MeTfrase_G"/>
</dbReference>
<comment type="function">
    <text evidence="6">Specifically methylates the N7 position of guanine in position 527 of 16S rRNA.</text>
</comment>
<dbReference type="Pfam" id="PF02527">
    <property type="entry name" value="GidB"/>
    <property type="match status" value="1"/>
</dbReference>
<protein>
    <recommendedName>
        <fullName evidence="6">Ribosomal RNA small subunit methyltransferase G</fullName>
        <ecNumber evidence="6">2.1.1.170</ecNumber>
    </recommendedName>
    <alternativeName>
        <fullName evidence="6">16S rRNA 7-methylguanosine methyltransferase</fullName>
        <shortName evidence="6">16S rRNA m7G methyltransferase</shortName>
    </alternativeName>
</protein>
<evidence type="ECO:0000313" key="8">
    <source>
        <dbReference type="EMBL" id="ACB94927.1"/>
    </source>
</evidence>
<keyword evidence="4 6" id="KW-0808">Transferase</keyword>
<comment type="similarity">
    <text evidence="6">Belongs to the methyltransferase superfamily. RNA methyltransferase RsmG family.</text>
</comment>